<proteinExistence type="predicted"/>
<dbReference type="AlphaFoldDB" id="A0AAW8FI10"/>
<dbReference type="Proteomes" id="UP001234216">
    <property type="component" value="Unassembled WGS sequence"/>
</dbReference>
<accession>A0AAW8FI10</accession>
<dbReference type="SUPFAM" id="SSF69318">
    <property type="entry name" value="Integrin alpha N-terminal domain"/>
    <property type="match status" value="1"/>
</dbReference>
<evidence type="ECO:0008006" key="4">
    <source>
        <dbReference type="Google" id="ProtNLM"/>
    </source>
</evidence>
<evidence type="ECO:0000256" key="1">
    <source>
        <dbReference type="ARBA" id="ARBA00022729"/>
    </source>
</evidence>
<sequence>MTVVALLPATPAAAVHGGVPGDFNKDGRPELFVGAAGENNFTGAVSVFPGGSTRPTATGSKMFTAASVGLISGATAWSWAATDCSG</sequence>
<name>A0AAW8FI10_9ACTN</name>
<dbReference type="Pfam" id="PF01839">
    <property type="entry name" value="FG-GAP"/>
    <property type="match status" value="1"/>
</dbReference>
<comment type="caution">
    <text evidence="2">The sequence shown here is derived from an EMBL/GenBank/DDBJ whole genome shotgun (WGS) entry which is preliminary data.</text>
</comment>
<dbReference type="RefSeq" id="WP_306978748.1">
    <property type="nucleotide sequence ID" value="NZ_JAUSZV010000005.1"/>
</dbReference>
<evidence type="ECO:0000313" key="2">
    <source>
        <dbReference type="EMBL" id="MDQ0909153.1"/>
    </source>
</evidence>
<evidence type="ECO:0000313" key="3">
    <source>
        <dbReference type="Proteomes" id="UP001234216"/>
    </source>
</evidence>
<dbReference type="EMBL" id="JAUSZV010000005">
    <property type="protein sequence ID" value="MDQ0909153.1"/>
    <property type="molecule type" value="Genomic_DNA"/>
</dbReference>
<reference evidence="2" key="1">
    <citation type="submission" date="2023-07" db="EMBL/GenBank/DDBJ databases">
        <title>Comparative genomics of wheat-associated soil bacteria to identify genetic determinants of phenazine resistance.</title>
        <authorList>
            <person name="Mouncey N."/>
        </authorList>
    </citation>
    <scope>NUCLEOTIDE SEQUENCE</scope>
    <source>
        <strain evidence="2">V4I22</strain>
    </source>
</reference>
<keyword evidence="1" id="KW-0732">Signal</keyword>
<organism evidence="2 3">
    <name type="scientific">Streptomyces canus</name>
    <dbReference type="NCBI Taxonomy" id="58343"/>
    <lineage>
        <taxon>Bacteria</taxon>
        <taxon>Bacillati</taxon>
        <taxon>Actinomycetota</taxon>
        <taxon>Actinomycetes</taxon>
        <taxon>Kitasatosporales</taxon>
        <taxon>Streptomycetaceae</taxon>
        <taxon>Streptomyces</taxon>
        <taxon>Streptomyces aurantiacus group</taxon>
    </lineage>
</organism>
<dbReference type="Gene3D" id="2.130.10.130">
    <property type="entry name" value="Integrin alpha, N-terminal"/>
    <property type="match status" value="1"/>
</dbReference>
<dbReference type="InterPro" id="IPR028994">
    <property type="entry name" value="Integrin_alpha_N"/>
</dbReference>
<dbReference type="InterPro" id="IPR013517">
    <property type="entry name" value="FG-GAP"/>
</dbReference>
<gene>
    <name evidence="2" type="ORF">QFZ22_005138</name>
</gene>
<protein>
    <recommendedName>
        <fullName evidence="4">Esterase</fullName>
    </recommendedName>
</protein>